<proteinExistence type="predicted"/>
<dbReference type="Gene3D" id="3.10.129.10">
    <property type="entry name" value="Hotdog Thioesterase"/>
    <property type="match status" value="1"/>
</dbReference>
<dbReference type="EMBL" id="MAYW01000071">
    <property type="protein sequence ID" value="ODS32232.1"/>
    <property type="molecule type" value="Genomic_DNA"/>
</dbReference>
<reference evidence="2 3" key="1">
    <citation type="submission" date="2016-07" db="EMBL/GenBank/DDBJ databases">
        <title>Draft genome of Scalindua rubra, obtained from a brine-seawater interface in the Red Sea, sheds light on salt adaptation in anammox bacteria.</title>
        <authorList>
            <person name="Speth D.R."/>
            <person name="Lagkouvardos I."/>
            <person name="Wang Y."/>
            <person name="Qian P.-Y."/>
            <person name="Dutilh B.E."/>
            <person name="Jetten M.S."/>
        </authorList>
    </citation>
    <scope>NUCLEOTIDE SEQUENCE [LARGE SCALE GENOMIC DNA]</scope>
    <source>
        <strain evidence="2">BSI-1</strain>
    </source>
</reference>
<accession>A0A1E3X9E9</accession>
<dbReference type="AlphaFoldDB" id="A0A1E3X9E9"/>
<evidence type="ECO:0000256" key="1">
    <source>
        <dbReference type="ARBA" id="ARBA00023239"/>
    </source>
</evidence>
<sequence>MPQKFLVDIDTIDISKIEVDINGIRTVNPHRYEMEQLNGIIRFDPENKIIIGYKDVRDDEFWVHGHIPDRPLLPGVLMVEAAAQLCTYYYKRILQDDRFLGFGGIDKVKFRGKVIPGDKLIIIAKNTELRARRAVFDTQGITNSKLVFEGVIIGMAV</sequence>
<dbReference type="PANTHER" id="PTHR30272">
    <property type="entry name" value="3-HYDROXYACYL-[ACYL-CARRIER-PROTEIN] DEHYDRATASE"/>
    <property type="match status" value="1"/>
</dbReference>
<gene>
    <name evidence="2" type="ORF">SCARUB_02626</name>
</gene>
<name>A0A1E3X9E9_9BACT</name>
<comment type="caution">
    <text evidence="2">The sequence shown here is derived from an EMBL/GenBank/DDBJ whole genome shotgun (WGS) entry which is preliminary data.</text>
</comment>
<dbReference type="SUPFAM" id="SSF54637">
    <property type="entry name" value="Thioesterase/thiol ester dehydrase-isomerase"/>
    <property type="match status" value="1"/>
</dbReference>
<organism evidence="2 3">
    <name type="scientific">Candidatus Scalindua rubra</name>
    <dbReference type="NCBI Taxonomy" id="1872076"/>
    <lineage>
        <taxon>Bacteria</taxon>
        <taxon>Pseudomonadati</taxon>
        <taxon>Planctomycetota</taxon>
        <taxon>Candidatus Brocadiia</taxon>
        <taxon>Candidatus Brocadiales</taxon>
        <taxon>Candidatus Scalinduaceae</taxon>
        <taxon>Candidatus Scalindua</taxon>
    </lineage>
</organism>
<dbReference type="Proteomes" id="UP000094056">
    <property type="component" value="Unassembled WGS sequence"/>
</dbReference>
<dbReference type="GO" id="GO:0016829">
    <property type="term" value="F:lyase activity"/>
    <property type="evidence" value="ECO:0007669"/>
    <property type="project" value="UniProtKB-KW"/>
</dbReference>
<evidence type="ECO:0000313" key="2">
    <source>
        <dbReference type="EMBL" id="ODS32232.1"/>
    </source>
</evidence>
<dbReference type="InterPro" id="IPR013114">
    <property type="entry name" value="FabA_FabZ"/>
</dbReference>
<keyword evidence="1" id="KW-0456">Lyase</keyword>
<dbReference type="Pfam" id="PF07977">
    <property type="entry name" value="FabA"/>
    <property type="match status" value="1"/>
</dbReference>
<evidence type="ECO:0000313" key="3">
    <source>
        <dbReference type="Proteomes" id="UP000094056"/>
    </source>
</evidence>
<dbReference type="InterPro" id="IPR029069">
    <property type="entry name" value="HotDog_dom_sf"/>
</dbReference>
<dbReference type="PANTHER" id="PTHR30272:SF1">
    <property type="entry name" value="3-HYDROXYACYL-[ACYL-CARRIER-PROTEIN] DEHYDRATASE"/>
    <property type="match status" value="1"/>
</dbReference>
<dbReference type="CDD" id="cd01288">
    <property type="entry name" value="FabZ"/>
    <property type="match status" value="1"/>
</dbReference>
<protein>
    <submittedName>
        <fullName evidence="2">3R-hydroxymyristoyl ACP dehydrase</fullName>
    </submittedName>
</protein>